<dbReference type="SUPFAM" id="SSF53335">
    <property type="entry name" value="S-adenosyl-L-methionine-dependent methyltransferases"/>
    <property type="match status" value="1"/>
</dbReference>
<dbReference type="InterPro" id="IPR012967">
    <property type="entry name" value="COMT_dimerisation"/>
</dbReference>
<feature type="active site" description="Proton acceptor" evidence="4">
    <location>
        <position position="297"/>
    </location>
</feature>
<dbReference type="InterPro" id="IPR036388">
    <property type="entry name" value="WH-like_DNA-bd_sf"/>
</dbReference>
<dbReference type="InterPro" id="IPR001077">
    <property type="entry name" value="COMT_C"/>
</dbReference>
<dbReference type="PANTHER" id="PTHR43712">
    <property type="entry name" value="PUTATIVE (AFU_ORTHOLOGUE AFUA_4G14580)-RELATED"/>
    <property type="match status" value="1"/>
</dbReference>
<dbReference type="GO" id="GO:0044550">
    <property type="term" value="P:secondary metabolite biosynthetic process"/>
    <property type="evidence" value="ECO:0007669"/>
    <property type="project" value="UniProtKB-ARBA"/>
</dbReference>
<evidence type="ECO:0000313" key="7">
    <source>
        <dbReference type="EMBL" id="KAJ5084660.1"/>
    </source>
</evidence>
<keyword evidence="3" id="KW-0949">S-adenosyl-L-methionine</keyword>
<dbReference type="Pfam" id="PF08100">
    <property type="entry name" value="Dimerisation"/>
    <property type="match status" value="1"/>
</dbReference>
<dbReference type="OrthoDB" id="1535081at2759"/>
<keyword evidence="8" id="KW-1185">Reference proteome</keyword>
<keyword evidence="1" id="KW-0489">Methyltransferase</keyword>
<evidence type="ECO:0000256" key="4">
    <source>
        <dbReference type="PIRSR" id="PIRSR005739-1"/>
    </source>
</evidence>
<dbReference type="RefSeq" id="XP_056508057.1">
    <property type="nucleotide sequence ID" value="XM_056659764.1"/>
</dbReference>
<dbReference type="PIRSF" id="PIRSF005739">
    <property type="entry name" value="O-mtase"/>
    <property type="match status" value="1"/>
</dbReference>
<accession>A0A9W9JX30</accession>
<organism evidence="7 8">
    <name type="scientific">Penicillium alfredii</name>
    <dbReference type="NCBI Taxonomy" id="1506179"/>
    <lineage>
        <taxon>Eukaryota</taxon>
        <taxon>Fungi</taxon>
        <taxon>Dikarya</taxon>
        <taxon>Ascomycota</taxon>
        <taxon>Pezizomycotina</taxon>
        <taxon>Eurotiomycetes</taxon>
        <taxon>Eurotiomycetidae</taxon>
        <taxon>Eurotiales</taxon>
        <taxon>Aspergillaceae</taxon>
        <taxon>Penicillium</taxon>
    </lineage>
</organism>
<name>A0A9W9JX30_9EURO</name>
<dbReference type="Gene3D" id="1.10.10.10">
    <property type="entry name" value="Winged helix-like DNA-binding domain superfamily/Winged helix DNA-binding domain"/>
    <property type="match status" value="1"/>
</dbReference>
<dbReference type="EMBL" id="JAPMSZ010000011">
    <property type="protein sequence ID" value="KAJ5084660.1"/>
    <property type="molecule type" value="Genomic_DNA"/>
</dbReference>
<sequence>MSIPELAQKLDAVNTADEEERKLLLQACDRLKSRLETPFDFTARLSFSGHQAMAIRLAVDLKLFDTIARLSTQSQDGFFTTDQLSESTDAEPLLVTRIISFLAAMGVVQEIDRGTYVQTKLAASYVSSSPLSAGIIHSTHFLTVLSRLPEYFHEKGWQSPGDAWDGPFQYALGTNAHYFDFLSSHPYYQQAFNTVMAMSFRRHGRDWFELFPVEERLRVQNDTDPLIVDVGGSQGKDLKMFKERFPHLPGKLILQDLPSVTANAQSLPPGIEVQGHDFFHEQPVRNARAYLMRTVLHDWPDKQAVQILGRLRAAMNRDSRLLISEYMRPESNVSFSSGLADIHMMTSFASLERTQQQWKTLLETAGFELIQVWLPDGCDAASESLAEQAALLEARVKE</sequence>
<feature type="domain" description="O-methyltransferase C-terminal" evidence="5">
    <location>
        <begin position="167"/>
        <end position="368"/>
    </location>
</feature>
<dbReference type="Proteomes" id="UP001141434">
    <property type="component" value="Unassembled WGS sequence"/>
</dbReference>
<evidence type="ECO:0000313" key="8">
    <source>
        <dbReference type="Proteomes" id="UP001141434"/>
    </source>
</evidence>
<dbReference type="InterPro" id="IPR016461">
    <property type="entry name" value="COMT-like"/>
</dbReference>
<dbReference type="GeneID" id="81398933"/>
<feature type="domain" description="O-methyltransferase dimerisation" evidence="6">
    <location>
        <begin position="50"/>
        <end position="128"/>
    </location>
</feature>
<comment type="caution">
    <text evidence="7">The sequence shown here is derived from an EMBL/GenBank/DDBJ whole genome shotgun (WGS) entry which is preliminary data.</text>
</comment>
<protein>
    <recommendedName>
        <fullName evidence="9">O-methyltransferase domain-containing protein</fullName>
    </recommendedName>
</protein>
<dbReference type="SUPFAM" id="SSF46785">
    <property type="entry name" value="Winged helix' DNA-binding domain"/>
    <property type="match status" value="1"/>
</dbReference>
<dbReference type="Pfam" id="PF00891">
    <property type="entry name" value="Methyltransf_2"/>
    <property type="match status" value="1"/>
</dbReference>
<evidence type="ECO:0000259" key="5">
    <source>
        <dbReference type="Pfam" id="PF00891"/>
    </source>
</evidence>
<proteinExistence type="predicted"/>
<dbReference type="GO" id="GO:0008171">
    <property type="term" value="F:O-methyltransferase activity"/>
    <property type="evidence" value="ECO:0007669"/>
    <property type="project" value="InterPro"/>
</dbReference>
<keyword evidence="2" id="KW-0808">Transferase</keyword>
<reference evidence="7" key="2">
    <citation type="journal article" date="2023" name="IMA Fungus">
        <title>Comparative genomic study of the Penicillium genus elucidates a diverse pangenome and 15 lateral gene transfer events.</title>
        <authorList>
            <person name="Petersen C."/>
            <person name="Sorensen T."/>
            <person name="Nielsen M.R."/>
            <person name="Sondergaard T.E."/>
            <person name="Sorensen J.L."/>
            <person name="Fitzpatrick D.A."/>
            <person name="Frisvad J.C."/>
            <person name="Nielsen K.L."/>
        </authorList>
    </citation>
    <scope>NUCLEOTIDE SEQUENCE</scope>
    <source>
        <strain evidence="7">IBT 34128</strain>
    </source>
</reference>
<dbReference type="InterPro" id="IPR036390">
    <property type="entry name" value="WH_DNA-bd_sf"/>
</dbReference>
<evidence type="ECO:0000256" key="3">
    <source>
        <dbReference type="ARBA" id="ARBA00022691"/>
    </source>
</evidence>
<dbReference type="GO" id="GO:0032259">
    <property type="term" value="P:methylation"/>
    <property type="evidence" value="ECO:0007669"/>
    <property type="project" value="UniProtKB-KW"/>
</dbReference>
<evidence type="ECO:0008006" key="9">
    <source>
        <dbReference type="Google" id="ProtNLM"/>
    </source>
</evidence>
<dbReference type="GO" id="GO:0046983">
    <property type="term" value="F:protein dimerization activity"/>
    <property type="evidence" value="ECO:0007669"/>
    <property type="project" value="InterPro"/>
</dbReference>
<dbReference type="AlphaFoldDB" id="A0A9W9JX30"/>
<dbReference type="Gene3D" id="3.40.50.150">
    <property type="entry name" value="Vaccinia Virus protein VP39"/>
    <property type="match status" value="1"/>
</dbReference>
<evidence type="ECO:0000259" key="6">
    <source>
        <dbReference type="Pfam" id="PF08100"/>
    </source>
</evidence>
<reference evidence="7" key="1">
    <citation type="submission" date="2022-11" db="EMBL/GenBank/DDBJ databases">
        <authorList>
            <person name="Petersen C."/>
        </authorList>
    </citation>
    <scope>NUCLEOTIDE SEQUENCE</scope>
    <source>
        <strain evidence="7">IBT 34128</strain>
    </source>
</reference>
<evidence type="ECO:0000256" key="1">
    <source>
        <dbReference type="ARBA" id="ARBA00022603"/>
    </source>
</evidence>
<gene>
    <name evidence="7" type="ORF">NUU61_009239</name>
</gene>
<dbReference type="InterPro" id="IPR029063">
    <property type="entry name" value="SAM-dependent_MTases_sf"/>
</dbReference>
<dbReference type="PANTHER" id="PTHR43712:SF11">
    <property type="entry name" value="O-METHYLTRANSFERASE (AFU_ORTHOLOGUE AFUA_2G17820)-RELATED"/>
    <property type="match status" value="1"/>
</dbReference>
<evidence type="ECO:0000256" key="2">
    <source>
        <dbReference type="ARBA" id="ARBA00022679"/>
    </source>
</evidence>
<dbReference type="PROSITE" id="PS51683">
    <property type="entry name" value="SAM_OMT_II"/>
    <property type="match status" value="1"/>
</dbReference>